<dbReference type="InterPro" id="IPR032710">
    <property type="entry name" value="NTF2-like_dom_sf"/>
</dbReference>
<organism evidence="2 3">
    <name type="scientific">Phytohabitans flavus</name>
    <dbReference type="NCBI Taxonomy" id="1076124"/>
    <lineage>
        <taxon>Bacteria</taxon>
        <taxon>Bacillati</taxon>
        <taxon>Actinomycetota</taxon>
        <taxon>Actinomycetes</taxon>
        <taxon>Micromonosporales</taxon>
        <taxon>Micromonosporaceae</taxon>
    </lineage>
</organism>
<dbReference type="Gene3D" id="3.10.450.50">
    <property type="match status" value="1"/>
</dbReference>
<protein>
    <recommendedName>
        <fullName evidence="1">SnoaL-like domain-containing protein</fullName>
    </recommendedName>
</protein>
<dbReference type="RefSeq" id="WP_173034317.1">
    <property type="nucleotide sequence ID" value="NZ_AP022870.1"/>
</dbReference>
<accession>A0A6F8XLX3</accession>
<evidence type="ECO:0000313" key="3">
    <source>
        <dbReference type="Proteomes" id="UP000502508"/>
    </source>
</evidence>
<dbReference type="EMBL" id="AP022870">
    <property type="protein sequence ID" value="BCB74807.1"/>
    <property type="molecule type" value="Genomic_DNA"/>
</dbReference>
<dbReference type="PANTHER" id="PTHR41252:SF1">
    <property type="entry name" value="BLR2505 PROTEIN"/>
    <property type="match status" value="1"/>
</dbReference>
<keyword evidence="3" id="KW-1185">Reference proteome</keyword>
<dbReference type="InterPro" id="IPR037401">
    <property type="entry name" value="SnoaL-like"/>
</dbReference>
<dbReference type="PANTHER" id="PTHR41252">
    <property type="entry name" value="BLR2505 PROTEIN"/>
    <property type="match status" value="1"/>
</dbReference>
<evidence type="ECO:0000313" key="2">
    <source>
        <dbReference type="EMBL" id="BCB74807.1"/>
    </source>
</evidence>
<sequence length="138" mass="15070">MDIQAPTSPATDAQRVVMDFFAALGDTAALTGVFTEDATWTVWGDSPLAGIHIGREAVVSGFHAEAGKLFDPDYPGVLTVERLIGDGPTVAAEFTYRTRTALGRPYHNHYVEVFEVDGDRIRAVREYMDTAHFGAVCY</sequence>
<proteinExistence type="predicted"/>
<dbReference type="Pfam" id="PF12680">
    <property type="entry name" value="SnoaL_2"/>
    <property type="match status" value="1"/>
</dbReference>
<gene>
    <name evidence="2" type="ORF">Pflav_012170</name>
</gene>
<dbReference type="Proteomes" id="UP000502508">
    <property type="component" value="Chromosome"/>
</dbReference>
<dbReference type="AlphaFoldDB" id="A0A6F8XLX3"/>
<reference evidence="2 3" key="1">
    <citation type="submission" date="2020-03" db="EMBL/GenBank/DDBJ databases">
        <title>Whole genome shotgun sequence of Phytohabitans flavus NBRC 107702.</title>
        <authorList>
            <person name="Komaki H."/>
            <person name="Tamura T."/>
        </authorList>
    </citation>
    <scope>NUCLEOTIDE SEQUENCE [LARGE SCALE GENOMIC DNA]</scope>
    <source>
        <strain evidence="2 3">NBRC 107702</strain>
    </source>
</reference>
<dbReference type="SUPFAM" id="SSF54427">
    <property type="entry name" value="NTF2-like"/>
    <property type="match status" value="1"/>
</dbReference>
<reference evidence="2 3" key="2">
    <citation type="submission" date="2020-03" db="EMBL/GenBank/DDBJ databases">
        <authorList>
            <person name="Ichikawa N."/>
            <person name="Kimura A."/>
            <person name="Kitahashi Y."/>
            <person name="Uohara A."/>
        </authorList>
    </citation>
    <scope>NUCLEOTIDE SEQUENCE [LARGE SCALE GENOMIC DNA]</scope>
    <source>
        <strain evidence="2 3">NBRC 107702</strain>
    </source>
</reference>
<feature type="domain" description="SnoaL-like" evidence="1">
    <location>
        <begin position="25"/>
        <end position="123"/>
    </location>
</feature>
<dbReference type="KEGG" id="pfla:Pflav_012170"/>
<name>A0A6F8XLX3_9ACTN</name>
<evidence type="ECO:0000259" key="1">
    <source>
        <dbReference type="Pfam" id="PF12680"/>
    </source>
</evidence>